<gene>
    <name evidence="2" type="ORF">ACERK3_19310</name>
</gene>
<evidence type="ECO:0000313" key="2">
    <source>
        <dbReference type="EMBL" id="MFA9480423.1"/>
    </source>
</evidence>
<dbReference type="InterPro" id="IPR036291">
    <property type="entry name" value="NAD(P)-bd_dom_sf"/>
</dbReference>
<evidence type="ECO:0000259" key="1">
    <source>
        <dbReference type="Pfam" id="PF01370"/>
    </source>
</evidence>
<keyword evidence="3" id="KW-1185">Reference proteome</keyword>
<dbReference type="RefSeq" id="WP_425347344.1">
    <property type="nucleotide sequence ID" value="NZ_JBGUBD010000021.1"/>
</dbReference>
<evidence type="ECO:0000313" key="3">
    <source>
        <dbReference type="Proteomes" id="UP001575105"/>
    </source>
</evidence>
<comment type="caution">
    <text evidence="2">The sequence shown here is derived from an EMBL/GenBank/DDBJ whole genome shotgun (WGS) entry which is preliminary data.</text>
</comment>
<dbReference type="InterPro" id="IPR050177">
    <property type="entry name" value="Lipid_A_modif_metabolic_enz"/>
</dbReference>
<reference evidence="2 3" key="1">
    <citation type="submission" date="2024-08" db="EMBL/GenBank/DDBJ databases">
        <title>Whole-genome sequencing of halo(alkali)philic microorganisms from hypersaline lakes.</title>
        <authorList>
            <person name="Sorokin D.Y."/>
            <person name="Merkel A.Y."/>
            <person name="Messina E."/>
            <person name="Yakimov M."/>
        </authorList>
    </citation>
    <scope>NUCLEOTIDE SEQUENCE [LARGE SCALE GENOMIC DNA]</scope>
    <source>
        <strain evidence="2 3">AB-hyl4</strain>
    </source>
</reference>
<dbReference type="SUPFAM" id="SSF51735">
    <property type="entry name" value="NAD(P)-binding Rossmann-fold domains"/>
    <property type="match status" value="1"/>
</dbReference>
<accession>A0ABV4UBA7</accession>
<proteinExistence type="predicted"/>
<sequence>MIRPNASPAGDDRPVVVVTSSSGLTGQAVVRRLAARCRVLGLGRVEPTTLIEGVEHLPCDITAERSLAEAMALVHRLAGDRLASVVHLAEDHAGDEAARRVFEHARPLAPRQFIYTSTMLVHASCEPGQRIDEHWPIEPRDARGRSAAAAERWLGEHGGATPTVTLRLADLYDDVCHAPSLARQVQRIYERQMLAEVYPGNVAHGRAMLHRDDLAEALECVIGRRDALPEYGVLLVGEPETLSYGRIQQRVAWQLYGQAWTTQSIPKSRAKAGAWVRGRVPVGEEPFVVGEAIDHVDDHYSLDISRAQAWLDWQPRRRLSEALRTIVQMLQADPVAWYREHGLPMPGWLEESARTRSTALFPPPTGE</sequence>
<dbReference type="Gene3D" id="3.40.50.720">
    <property type="entry name" value="NAD(P)-binding Rossmann-like Domain"/>
    <property type="match status" value="1"/>
</dbReference>
<dbReference type="EMBL" id="JBGUBD010000021">
    <property type="protein sequence ID" value="MFA9480423.1"/>
    <property type="molecule type" value="Genomic_DNA"/>
</dbReference>
<dbReference type="InterPro" id="IPR001509">
    <property type="entry name" value="Epimerase_deHydtase"/>
</dbReference>
<dbReference type="PANTHER" id="PTHR43245">
    <property type="entry name" value="BIFUNCTIONAL POLYMYXIN RESISTANCE PROTEIN ARNA"/>
    <property type="match status" value="1"/>
</dbReference>
<protein>
    <submittedName>
        <fullName evidence="2">NAD-dependent epimerase/dehydratase family protein</fullName>
    </submittedName>
</protein>
<dbReference type="Pfam" id="PF01370">
    <property type="entry name" value="Epimerase"/>
    <property type="match status" value="1"/>
</dbReference>
<dbReference type="Proteomes" id="UP001575105">
    <property type="component" value="Unassembled WGS sequence"/>
</dbReference>
<organism evidence="2 3">
    <name type="scientific">Natronomicrosphaera hydrolytica</name>
    <dbReference type="NCBI Taxonomy" id="3242702"/>
    <lineage>
        <taxon>Bacteria</taxon>
        <taxon>Pseudomonadati</taxon>
        <taxon>Planctomycetota</taxon>
        <taxon>Phycisphaerae</taxon>
        <taxon>Phycisphaerales</taxon>
        <taxon>Phycisphaeraceae</taxon>
        <taxon>Natronomicrosphaera</taxon>
    </lineage>
</organism>
<name>A0ABV4UBA7_9BACT</name>
<feature type="domain" description="NAD-dependent epimerase/dehydratase" evidence="1">
    <location>
        <begin position="16"/>
        <end position="237"/>
    </location>
</feature>